<organism evidence="3 4">
    <name type="scientific">Bordetella genomosp. 2</name>
    <dbReference type="NCBI Taxonomy" id="1983456"/>
    <lineage>
        <taxon>Bacteria</taxon>
        <taxon>Pseudomonadati</taxon>
        <taxon>Pseudomonadota</taxon>
        <taxon>Betaproteobacteria</taxon>
        <taxon>Burkholderiales</taxon>
        <taxon>Alcaligenaceae</taxon>
        <taxon>Bordetella</taxon>
    </lineage>
</organism>
<accession>A0A261VHR3</accession>
<dbReference type="PIRSF" id="PIRSF017082">
    <property type="entry name" value="YflP"/>
    <property type="match status" value="1"/>
</dbReference>
<comment type="similarity">
    <text evidence="1">Belongs to the UPF0065 (bug) family.</text>
</comment>
<evidence type="ECO:0000313" key="3">
    <source>
        <dbReference type="EMBL" id="OZI72693.1"/>
    </source>
</evidence>
<name>A0A261VHR3_9BORD</name>
<evidence type="ECO:0000313" key="4">
    <source>
        <dbReference type="Proteomes" id="UP000215633"/>
    </source>
</evidence>
<feature type="signal peptide" evidence="2">
    <location>
        <begin position="1"/>
        <end position="22"/>
    </location>
</feature>
<keyword evidence="2" id="KW-0732">Signal</keyword>
<protein>
    <submittedName>
        <fullName evidence="3">ABC transporter substrate-binding protein</fullName>
    </submittedName>
</protein>
<evidence type="ECO:0000256" key="1">
    <source>
        <dbReference type="ARBA" id="ARBA00006987"/>
    </source>
</evidence>
<sequence length="323" mass="33837">MKLHRLIAGLAFGLATAAAVQAATTWPARPIRLIATYGPGSSIDIIARLVAKPLSEQLGQPVIVENKPGAGGDLGTDIVAKADKDGYTIGFASAGPITVNPNARSRMPYDSMKDLAPVALIATGPNVILVNPSLPVQNLQELIAYIKANPDKVSFASAGVGTSGHIAGELFQHLSKTRILHVPYKGNSEAITDTLGGRTQIVISGVPPILSFVKSGQLRAIAVADAKRSPLLPDVPTVAEAGLPGAESVAWYGIVAPAGTPTEILDRLHDEIAKAVASPDVQAKFASLGIVAASDSRAAFGQRMRDEFERFKTLFKQINLVMD</sequence>
<gene>
    <name evidence="3" type="ORF">CAL24_20650</name>
</gene>
<dbReference type="Gene3D" id="3.40.190.150">
    <property type="entry name" value="Bordetella uptake gene, domain 1"/>
    <property type="match status" value="1"/>
</dbReference>
<feature type="chain" id="PRO_5012153218" evidence="2">
    <location>
        <begin position="23"/>
        <end position="323"/>
    </location>
</feature>
<proteinExistence type="inferred from homology"/>
<dbReference type="RefSeq" id="WP_094807779.1">
    <property type="nucleotide sequence ID" value="NZ_NEVT01000008.1"/>
</dbReference>
<dbReference type="InterPro" id="IPR042100">
    <property type="entry name" value="Bug_dom1"/>
</dbReference>
<dbReference type="PANTHER" id="PTHR42928:SF5">
    <property type="entry name" value="BLR1237 PROTEIN"/>
    <property type="match status" value="1"/>
</dbReference>
<dbReference type="InterPro" id="IPR005064">
    <property type="entry name" value="BUG"/>
</dbReference>
<comment type="caution">
    <text evidence="3">The sequence shown here is derived from an EMBL/GenBank/DDBJ whole genome shotgun (WGS) entry which is preliminary data.</text>
</comment>
<dbReference type="CDD" id="cd13578">
    <property type="entry name" value="PBP2_Bug27"/>
    <property type="match status" value="1"/>
</dbReference>
<dbReference type="Proteomes" id="UP000215633">
    <property type="component" value="Unassembled WGS sequence"/>
</dbReference>
<dbReference type="SUPFAM" id="SSF53850">
    <property type="entry name" value="Periplasmic binding protein-like II"/>
    <property type="match status" value="1"/>
</dbReference>
<reference evidence="4" key="1">
    <citation type="submission" date="2017-05" db="EMBL/GenBank/DDBJ databases">
        <title>Complete and WGS of Bordetella genogroups.</title>
        <authorList>
            <person name="Spilker T."/>
            <person name="Lipuma J."/>
        </authorList>
    </citation>
    <scope>NUCLEOTIDE SEQUENCE [LARGE SCALE GENOMIC DNA]</scope>
    <source>
        <strain evidence="4">AU8256</strain>
    </source>
</reference>
<dbReference type="Gene3D" id="3.40.190.10">
    <property type="entry name" value="Periplasmic binding protein-like II"/>
    <property type="match status" value="1"/>
</dbReference>
<dbReference type="EMBL" id="NEVT01000008">
    <property type="protein sequence ID" value="OZI72693.1"/>
    <property type="molecule type" value="Genomic_DNA"/>
</dbReference>
<keyword evidence="4" id="KW-1185">Reference proteome</keyword>
<evidence type="ECO:0000256" key="2">
    <source>
        <dbReference type="SAM" id="SignalP"/>
    </source>
</evidence>
<dbReference type="AlphaFoldDB" id="A0A261VHR3"/>
<dbReference type="Pfam" id="PF03401">
    <property type="entry name" value="TctC"/>
    <property type="match status" value="1"/>
</dbReference>
<dbReference type="PANTHER" id="PTHR42928">
    <property type="entry name" value="TRICARBOXYLATE-BINDING PROTEIN"/>
    <property type="match status" value="1"/>
</dbReference>